<dbReference type="EMBL" id="BMEO01000002">
    <property type="protein sequence ID" value="GGF87540.1"/>
    <property type="molecule type" value="Genomic_DNA"/>
</dbReference>
<evidence type="ECO:0000256" key="1">
    <source>
        <dbReference type="ARBA" id="ARBA00004418"/>
    </source>
</evidence>
<proteinExistence type="inferred from homology"/>
<keyword evidence="6" id="KW-0574">Periplasm</keyword>
<evidence type="ECO:0000256" key="5">
    <source>
        <dbReference type="ARBA" id="ARBA00022737"/>
    </source>
</evidence>
<keyword evidence="7" id="KW-0378">Hydrolase</keyword>
<dbReference type="GO" id="GO:0004252">
    <property type="term" value="F:serine-type endopeptidase activity"/>
    <property type="evidence" value="ECO:0007669"/>
    <property type="project" value="InterPro"/>
</dbReference>
<name>A0A917CFQ9_9GAMM</name>
<sequence>MNKQKHHIIGLLVVFLSISITAQAALPVAVGDQPVPSLAPVLERVTPAVVNINTRSVQYVRNSRSEFYRWFYGLPSAPQEQVSQSLGSGVIVDAKQGYILTNHHVVKDADDISVALHDGRTYRAELIGSDDGTDVAVIKIDADNLTALTLADSRQLKVGDFVVAVGNPFGLGQTVTSGIVSALGRTSLSGLGYQNFIQTDASINPGNSGGALINLNGALVGINTAIFSPSGGNVGIGFAIPSTLAKRMMNQLIEYGEVRRGSLGVSVQDITEQLARAFDVGQKHGVIVTAVDPDSPAERAGLQSGDIILKLNGDKINNQQQFINFEGLLPLNSAVLIDYLRDNKARKTATEITENDRNELGGHELHPLLKGTTLRNLPAKYRQRYQGVLVDEVVRGSSAWELGLRAGDLITAVNKKDISTLKQMTVKMQNQKKSPLLNIYRNGRNYLLALE</sequence>
<comment type="similarity">
    <text evidence="2">Belongs to the peptidase S1C family.</text>
</comment>
<evidence type="ECO:0000313" key="14">
    <source>
        <dbReference type="Proteomes" id="UP000605253"/>
    </source>
</evidence>
<evidence type="ECO:0000256" key="2">
    <source>
        <dbReference type="ARBA" id="ARBA00010541"/>
    </source>
</evidence>
<reference evidence="13" key="1">
    <citation type="journal article" date="2014" name="Int. J. Syst. Evol. Microbiol.">
        <title>Complete genome sequence of Corynebacterium casei LMG S-19264T (=DSM 44701T), isolated from a smear-ripened cheese.</title>
        <authorList>
            <consortium name="US DOE Joint Genome Institute (JGI-PGF)"/>
            <person name="Walter F."/>
            <person name="Albersmeier A."/>
            <person name="Kalinowski J."/>
            <person name="Ruckert C."/>
        </authorList>
    </citation>
    <scope>NUCLEOTIDE SEQUENCE</scope>
    <source>
        <strain evidence="13">CGMCC 1.12181</strain>
    </source>
</reference>
<feature type="binding site" evidence="10">
    <location>
        <begin position="206"/>
        <end position="208"/>
    </location>
    <ligand>
        <name>substrate</name>
    </ligand>
</feature>
<accession>A0A917CFQ9</accession>
<dbReference type="Gene3D" id="2.30.42.10">
    <property type="match status" value="2"/>
</dbReference>
<dbReference type="SMART" id="SM00228">
    <property type="entry name" value="PDZ"/>
    <property type="match status" value="2"/>
</dbReference>
<keyword evidence="3" id="KW-0645">Protease</keyword>
<feature type="active site" description="Charge relay system" evidence="9">
    <location>
        <position position="104"/>
    </location>
</feature>
<dbReference type="InterPro" id="IPR011782">
    <property type="entry name" value="Pept_S1C_Do"/>
</dbReference>
<evidence type="ECO:0000256" key="6">
    <source>
        <dbReference type="ARBA" id="ARBA00022764"/>
    </source>
</evidence>
<dbReference type="InterPro" id="IPR041489">
    <property type="entry name" value="PDZ_6"/>
</dbReference>
<gene>
    <name evidence="13" type="primary">htrA</name>
    <name evidence="13" type="ORF">GCM10011365_05750</name>
</gene>
<feature type="domain" description="PDZ" evidence="12">
    <location>
        <begin position="252"/>
        <end position="318"/>
    </location>
</feature>
<keyword evidence="5" id="KW-0677">Repeat</keyword>
<dbReference type="PRINTS" id="PR00834">
    <property type="entry name" value="PROTEASES2C"/>
</dbReference>
<dbReference type="Proteomes" id="UP000605253">
    <property type="component" value="Unassembled WGS sequence"/>
</dbReference>
<keyword evidence="8" id="KW-0720">Serine protease</keyword>
<dbReference type="Pfam" id="PF17820">
    <property type="entry name" value="PDZ_6"/>
    <property type="match status" value="1"/>
</dbReference>
<dbReference type="InterPro" id="IPR001478">
    <property type="entry name" value="PDZ"/>
</dbReference>
<evidence type="ECO:0000256" key="7">
    <source>
        <dbReference type="ARBA" id="ARBA00022801"/>
    </source>
</evidence>
<dbReference type="FunFam" id="2.40.10.10:FF:000001">
    <property type="entry name" value="Periplasmic serine protease DegS"/>
    <property type="match status" value="1"/>
</dbReference>
<feature type="active site" description="Charge relay system" evidence="9">
    <location>
        <position position="134"/>
    </location>
</feature>
<dbReference type="SUPFAM" id="SSF50156">
    <property type="entry name" value="PDZ domain-like"/>
    <property type="match status" value="2"/>
</dbReference>
<dbReference type="Gene3D" id="2.40.10.120">
    <property type="match status" value="1"/>
</dbReference>
<dbReference type="PANTHER" id="PTHR22939">
    <property type="entry name" value="SERINE PROTEASE FAMILY S1C HTRA-RELATED"/>
    <property type="match status" value="1"/>
</dbReference>
<evidence type="ECO:0000256" key="3">
    <source>
        <dbReference type="ARBA" id="ARBA00022670"/>
    </source>
</evidence>
<dbReference type="GO" id="GO:0042597">
    <property type="term" value="C:periplasmic space"/>
    <property type="evidence" value="ECO:0007669"/>
    <property type="project" value="UniProtKB-SubCell"/>
</dbReference>
<evidence type="ECO:0000256" key="9">
    <source>
        <dbReference type="PIRSR" id="PIRSR611782-1"/>
    </source>
</evidence>
<dbReference type="NCBIfam" id="TIGR02037">
    <property type="entry name" value="degP_htrA_DO"/>
    <property type="match status" value="1"/>
</dbReference>
<dbReference type="InterPro" id="IPR001940">
    <property type="entry name" value="Peptidase_S1C"/>
</dbReference>
<feature type="binding site" evidence="10">
    <location>
        <position position="104"/>
    </location>
    <ligand>
        <name>substrate</name>
    </ligand>
</feature>
<keyword evidence="14" id="KW-1185">Reference proteome</keyword>
<evidence type="ECO:0000256" key="8">
    <source>
        <dbReference type="ARBA" id="ARBA00022825"/>
    </source>
</evidence>
<feature type="chain" id="PRO_5039191887" evidence="11">
    <location>
        <begin position="25"/>
        <end position="451"/>
    </location>
</feature>
<comment type="subcellular location">
    <subcellularLocation>
        <location evidence="1">Periplasm</location>
    </subcellularLocation>
</comment>
<dbReference type="AlphaFoldDB" id="A0A917CFQ9"/>
<feature type="domain" description="PDZ" evidence="12">
    <location>
        <begin position="349"/>
        <end position="425"/>
    </location>
</feature>
<keyword evidence="4 11" id="KW-0732">Signal</keyword>
<protein>
    <submittedName>
        <fullName evidence="13">Heat-shock protein</fullName>
    </submittedName>
</protein>
<evidence type="ECO:0000259" key="12">
    <source>
        <dbReference type="PROSITE" id="PS50106"/>
    </source>
</evidence>
<evidence type="ECO:0000256" key="4">
    <source>
        <dbReference type="ARBA" id="ARBA00022729"/>
    </source>
</evidence>
<feature type="active site" description="Charge relay system" evidence="9">
    <location>
        <position position="208"/>
    </location>
</feature>
<dbReference type="PANTHER" id="PTHR22939:SF129">
    <property type="entry name" value="SERINE PROTEASE HTRA2, MITOCHONDRIAL"/>
    <property type="match status" value="1"/>
</dbReference>
<dbReference type="PROSITE" id="PS50106">
    <property type="entry name" value="PDZ"/>
    <property type="match status" value="2"/>
</dbReference>
<dbReference type="Pfam" id="PF13365">
    <property type="entry name" value="Trypsin_2"/>
    <property type="match status" value="1"/>
</dbReference>
<organism evidence="13 14">
    <name type="scientific">Marinicella pacifica</name>
    <dbReference type="NCBI Taxonomy" id="1171543"/>
    <lineage>
        <taxon>Bacteria</taxon>
        <taxon>Pseudomonadati</taxon>
        <taxon>Pseudomonadota</taxon>
        <taxon>Gammaproteobacteria</taxon>
        <taxon>Lysobacterales</taxon>
        <taxon>Marinicellaceae</taxon>
        <taxon>Marinicella</taxon>
    </lineage>
</organism>
<dbReference type="InterPro" id="IPR036034">
    <property type="entry name" value="PDZ_sf"/>
</dbReference>
<dbReference type="RefSeq" id="WP_188364171.1">
    <property type="nucleotide sequence ID" value="NZ_BAABJF010000032.1"/>
</dbReference>
<dbReference type="GO" id="GO:0006515">
    <property type="term" value="P:protein quality control for misfolded or incompletely synthesized proteins"/>
    <property type="evidence" value="ECO:0007669"/>
    <property type="project" value="TreeGrafter"/>
</dbReference>
<evidence type="ECO:0000256" key="10">
    <source>
        <dbReference type="PIRSR" id="PIRSR611782-2"/>
    </source>
</evidence>
<dbReference type="InterPro" id="IPR009003">
    <property type="entry name" value="Peptidase_S1_PA"/>
</dbReference>
<feature type="binding site" evidence="10">
    <location>
        <position position="134"/>
    </location>
    <ligand>
        <name>substrate</name>
    </ligand>
</feature>
<evidence type="ECO:0000256" key="11">
    <source>
        <dbReference type="SAM" id="SignalP"/>
    </source>
</evidence>
<dbReference type="SUPFAM" id="SSF50494">
    <property type="entry name" value="Trypsin-like serine proteases"/>
    <property type="match status" value="1"/>
</dbReference>
<evidence type="ECO:0000313" key="13">
    <source>
        <dbReference type="EMBL" id="GGF87540.1"/>
    </source>
</evidence>
<dbReference type="Pfam" id="PF13180">
    <property type="entry name" value="PDZ_2"/>
    <property type="match status" value="1"/>
</dbReference>
<comment type="caution">
    <text evidence="13">The sequence shown here is derived from an EMBL/GenBank/DDBJ whole genome shotgun (WGS) entry which is preliminary data.</text>
</comment>
<reference evidence="13" key="2">
    <citation type="submission" date="2020-09" db="EMBL/GenBank/DDBJ databases">
        <authorList>
            <person name="Sun Q."/>
            <person name="Zhou Y."/>
        </authorList>
    </citation>
    <scope>NUCLEOTIDE SEQUENCE</scope>
    <source>
        <strain evidence="13">CGMCC 1.12181</strain>
    </source>
</reference>
<feature type="signal peptide" evidence="11">
    <location>
        <begin position="1"/>
        <end position="24"/>
    </location>
</feature>